<dbReference type="EMBL" id="JAUUTY010000003">
    <property type="protein sequence ID" value="KAK1666813.1"/>
    <property type="molecule type" value="Genomic_DNA"/>
</dbReference>
<keyword evidence="9 11" id="KW-0157">Chromophore</keyword>
<dbReference type="Gene3D" id="1.10.3460.10">
    <property type="entry name" value="Chlorophyll a/b binding protein domain"/>
    <property type="match status" value="1"/>
</dbReference>
<evidence type="ECO:0000313" key="13">
    <source>
        <dbReference type="Proteomes" id="UP001231189"/>
    </source>
</evidence>
<evidence type="ECO:0000256" key="2">
    <source>
        <dbReference type="ARBA" id="ARBA00004334"/>
    </source>
</evidence>
<dbReference type="GO" id="GO:0009535">
    <property type="term" value="C:chloroplast thylakoid membrane"/>
    <property type="evidence" value="ECO:0007669"/>
    <property type="project" value="UniProtKB-SubCell"/>
</dbReference>
<evidence type="ECO:0000256" key="10">
    <source>
        <dbReference type="PIRSR" id="PIRSR601344-1"/>
    </source>
</evidence>
<keyword evidence="4 10" id="KW-0148">Chlorophyll</keyword>
<evidence type="ECO:0000313" key="12">
    <source>
        <dbReference type="EMBL" id="KAK1666813.1"/>
    </source>
</evidence>
<keyword evidence="11" id="KW-0793">Thylakoid</keyword>
<dbReference type="GO" id="GO:0009523">
    <property type="term" value="C:photosystem II"/>
    <property type="evidence" value="ECO:0007669"/>
    <property type="project" value="UniProtKB-KW"/>
</dbReference>
<evidence type="ECO:0000256" key="1">
    <source>
        <dbReference type="ARBA" id="ARBA00003803"/>
    </source>
</evidence>
<proteinExistence type="inferred from homology"/>
<dbReference type="InterPro" id="IPR001344">
    <property type="entry name" value="Chloro_AB-bd_pln"/>
</dbReference>
<dbReference type="AlphaFoldDB" id="A0AAD8T0F8"/>
<dbReference type="InterPro" id="IPR022796">
    <property type="entry name" value="Chloroa_b-bind"/>
</dbReference>
<evidence type="ECO:0000256" key="6">
    <source>
        <dbReference type="ARBA" id="ARBA00022531"/>
    </source>
</evidence>
<evidence type="ECO:0000256" key="11">
    <source>
        <dbReference type="RuleBase" id="RU363080"/>
    </source>
</evidence>
<keyword evidence="8" id="KW-0809">Transit peptide</keyword>
<evidence type="ECO:0000256" key="4">
    <source>
        <dbReference type="ARBA" id="ARBA00022494"/>
    </source>
</evidence>
<gene>
    <name evidence="12" type="ORF">QYE76_054972</name>
</gene>
<keyword evidence="5 11" id="KW-0150">Chloroplast</keyword>
<feature type="binding site" description="axial binding residue" evidence="10">
    <location>
        <position position="59"/>
    </location>
    <ligand>
        <name>chlorophyll b</name>
        <dbReference type="ChEBI" id="CHEBI:61721"/>
        <label>1</label>
    </ligand>
    <ligandPart>
        <name>Mg</name>
        <dbReference type="ChEBI" id="CHEBI:25107"/>
    </ligandPart>
</feature>
<comment type="caution">
    <text evidence="12">The sequence shown here is derived from an EMBL/GenBank/DDBJ whole genome shotgun (WGS) entry which is preliminary data.</text>
</comment>
<feature type="binding site" description="axial binding residue" evidence="10">
    <location>
        <position position="51"/>
    </location>
    <ligand>
        <name>chlorophyll b</name>
        <dbReference type="ChEBI" id="CHEBI:61721"/>
        <label>1</label>
    </ligand>
    <ligandPart>
        <name>Mg</name>
        <dbReference type="ChEBI" id="CHEBI:25107"/>
    </ligandPart>
</feature>
<dbReference type="Proteomes" id="UP001231189">
    <property type="component" value="Unassembled WGS sequence"/>
</dbReference>
<keyword evidence="11" id="KW-0603">Photosystem I</keyword>
<dbReference type="GO" id="GO:0009765">
    <property type="term" value="P:photosynthesis, light harvesting"/>
    <property type="evidence" value="ECO:0007669"/>
    <property type="project" value="InterPro"/>
</dbReference>
<keyword evidence="7 11" id="KW-0934">Plastid</keyword>
<comment type="subcellular location">
    <subcellularLocation>
        <location evidence="2 11">Plastid</location>
        <location evidence="2 11">Chloroplast thylakoid membrane</location>
    </subcellularLocation>
</comment>
<keyword evidence="11" id="KW-0604">Photosystem II</keyword>
<comment type="function">
    <text evidence="1 11">The light-harvesting complex (LHC) functions as a light receptor, it captures and delivers excitation energy to photosystems with which it is closely associated.</text>
</comment>
<feature type="binding site" description="axial binding residue" evidence="10">
    <location>
        <position position="47"/>
    </location>
    <ligand>
        <name>chlorophyll b</name>
        <dbReference type="ChEBI" id="CHEBI:61721"/>
        <label>1</label>
    </ligand>
    <ligandPart>
        <name>Mg</name>
        <dbReference type="ChEBI" id="CHEBI:25107"/>
    </ligandPart>
</feature>
<organism evidence="12 13">
    <name type="scientific">Lolium multiflorum</name>
    <name type="common">Italian ryegrass</name>
    <name type="synonym">Lolium perenne subsp. multiflorum</name>
    <dbReference type="NCBI Taxonomy" id="4521"/>
    <lineage>
        <taxon>Eukaryota</taxon>
        <taxon>Viridiplantae</taxon>
        <taxon>Streptophyta</taxon>
        <taxon>Embryophyta</taxon>
        <taxon>Tracheophyta</taxon>
        <taxon>Spermatophyta</taxon>
        <taxon>Magnoliopsida</taxon>
        <taxon>Liliopsida</taxon>
        <taxon>Poales</taxon>
        <taxon>Poaceae</taxon>
        <taxon>BOP clade</taxon>
        <taxon>Pooideae</taxon>
        <taxon>Poodae</taxon>
        <taxon>Poeae</taxon>
        <taxon>Poeae Chloroplast Group 2 (Poeae type)</taxon>
        <taxon>Loliodinae</taxon>
        <taxon>Loliinae</taxon>
        <taxon>Lolium</taxon>
    </lineage>
</organism>
<evidence type="ECO:0000256" key="9">
    <source>
        <dbReference type="ARBA" id="ARBA00022991"/>
    </source>
</evidence>
<protein>
    <recommendedName>
        <fullName evidence="11">Chlorophyll a-b binding protein, chloroplastic</fullName>
    </recommendedName>
</protein>
<comment type="similarity">
    <text evidence="11">Belongs to the light-harvesting chlorophyll a/b-binding (LHC) protein family.</text>
</comment>
<feature type="binding site" description="axial binding residue" evidence="10">
    <location>
        <position position="67"/>
    </location>
    <ligand>
        <name>chlorophyll b</name>
        <dbReference type="ChEBI" id="CHEBI:61721"/>
        <label>1</label>
    </ligand>
    <ligandPart>
        <name>Mg</name>
        <dbReference type="ChEBI" id="CHEBI:25107"/>
    </ligandPart>
</feature>
<reference evidence="12" key="1">
    <citation type="submission" date="2023-07" db="EMBL/GenBank/DDBJ databases">
        <title>A chromosome-level genome assembly of Lolium multiflorum.</title>
        <authorList>
            <person name="Chen Y."/>
            <person name="Copetti D."/>
            <person name="Kolliker R."/>
            <person name="Studer B."/>
        </authorList>
    </citation>
    <scope>NUCLEOTIDE SEQUENCE</scope>
    <source>
        <strain evidence="12">02402/16</strain>
        <tissue evidence="12">Leaf</tissue>
    </source>
</reference>
<dbReference type="SUPFAM" id="SSF103511">
    <property type="entry name" value="Chlorophyll a-b binding protein"/>
    <property type="match status" value="1"/>
</dbReference>
<evidence type="ECO:0000256" key="7">
    <source>
        <dbReference type="ARBA" id="ARBA00022640"/>
    </source>
</evidence>
<evidence type="ECO:0000256" key="3">
    <source>
        <dbReference type="ARBA" id="ARBA00011769"/>
    </source>
</evidence>
<accession>A0AAD8T0F8</accession>
<dbReference type="GO" id="GO:0016168">
    <property type="term" value="F:chlorophyll binding"/>
    <property type="evidence" value="ECO:0007669"/>
    <property type="project" value="UniProtKB-KW"/>
</dbReference>
<dbReference type="PANTHER" id="PTHR21649">
    <property type="entry name" value="CHLOROPHYLL A/B BINDING PROTEIN"/>
    <property type="match status" value="1"/>
</dbReference>
<comment type="subunit">
    <text evidence="3">The LHC complex consists of chlorophyll a-b binding proteins.</text>
</comment>
<evidence type="ECO:0000256" key="5">
    <source>
        <dbReference type="ARBA" id="ARBA00022528"/>
    </source>
</evidence>
<feature type="binding site" evidence="10">
    <location>
        <position position="31"/>
    </location>
    <ligand>
        <name>chlorophyll a</name>
        <dbReference type="ChEBI" id="CHEBI:58416"/>
        <label>1</label>
    </ligand>
</feature>
<dbReference type="GO" id="GO:0009522">
    <property type="term" value="C:photosystem I"/>
    <property type="evidence" value="ECO:0007669"/>
    <property type="project" value="UniProtKB-KW"/>
</dbReference>
<feature type="binding site" evidence="10">
    <location>
        <position position="41"/>
    </location>
    <ligand>
        <name>chlorophyll a</name>
        <dbReference type="ChEBI" id="CHEBI:58416"/>
        <label>1</label>
    </ligand>
</feature>
<feature type="binding site" description="axial binding residue" evidence="10">
    <location>
        <position position="76"/>
    </location>
    <ligand>
        <name>chlorophyll b</name>
        <dbReference type="ChEBI" id="CHEBI:61721"/>
        <label>1</label>
    </ligand>
    <ligandPart>
        <name>Mg</name>
        <dbReference type="ChEBI" id="CHEBI:25107"/>
    </ligandPart>
</feature>
<name>A0AAD8T0F8_LOLMU</name>
<keyword evidence="13" id="KW-1185">Reference proteome</keyword>
<dbReference type="Pfam" id="PF00504">
    <property type="entry name" value="Chloroa_b-bind"/>
    <property type="match status" value="1"/>
</dbReference>
<sequence length="100" mass="10833">MLGALGCVFLEFVARNGVKFGEAVWFKIGSQIFSEGGLDYLGNSNLVHTQSILAIWDCQVVLMGVVEGYRVASGPLGEILDPLYPGEASTLLAWLNTQRN</sequence>
<evidence type="ECO:0000256" key="8">
    <source>
        <dbReference type="ARBA" id="ARBA00022946"/>
    </source>
</evidence>
<keyword evidence="6 11" id="KW-0602">Photosynthesis</keyword>